<gene>
    <name evidence="2" type="ORF">Nepgr_009361</name>
</gene>
<feature type="compositionally biased region" description="Pro residues" evidence="1">
    <location>
        <begin position="39"/>
        <end position="54"/>
    </location>
</feature>
<protein>
    <submittedName>
        <fullName evidence="2">Uncharacterized protein</fullName>
    </submittedName>
</protein>
<name>A0AAD3SB59_NEPGR</name>
<sequence length="131" mass="13702">MDCSSREVISPSQPQGPPPFHDSFHPALRSDASTSPAIHPFPPLQKAPLSPSPGPDAIFLASVKLDCSPPESGDGIFVRSKEAAPLEYPGSEPGSAELKPESVEIQMNPCPLTGTSPKLHTPCIGSNTLPP</sequence>
<proteinExistence type="predicted"/>
<feature type="region of interest" description="Disordered" evidence="1">
    <location>
        <begin position="108"/>
        <end position="131"/>
    </location>
</feature>
<evidence type="ECO:0000313" key="2">
    <source>
        <dbReference type="EMBL" id="GMH07521.1"/>
    </source>
</evidence>
<organism evidence="2 3">
    <name type="scientific">Nepenthes gracilis</name>
    <name type="common">Slender pitcher plant</name>
    <dbReference type="NCBI Taxonomy" id="150966"/>
    <lineage>
        <taxon>Eukaryota</taxon>
        <taxon>Viridiplantae</taxon>
        <taxon>Streptophyta</taxon>
        <taxon>Embryophyta</taxon>
        <taxon>Tracheophyta</taxon>
        <taxon>Spermatophyta</taxon>
        <taxon>Magnoliopsida</taxon>
        <taxon>eudicotyledons</taxon>
        <taxon>Gunneridae</taxon>
        <taxon>Pentapetalae</taxon>
        <taxon>Caryophyllales</taxon>
        <taxon>Nepenthaceae</taxon>
        <taxon>Nepenthes</taxon>
    </lineage>
</organism>
<reference evidence="2" key="1">
    <citation type="submission" date="2023-05" db="EMBL/GenBank/DDBJ databases">
        <title>Nepenthes gracilis genome sequencing.</title>
        <authorList>
            <person name="Fukushima K."/>
        </authorList>
    </citation>
    <scope>NUCLEOTIDE SEQUENCE</scope>
    <source>
        <strain evidence="2">SING2019-196</strain>
    </source>
</reference>
<dbReference type="AlphaFoldDB" id="A0AAD3SB59"/>
<keyword evidence="3" id="KW-1185">Reference proteome</keyword>
<feature type="region of interest" description="Disordered" evidence="1">
    <location>
        <begin position="1"/>
        <end position="55"/>
    </location>
</feature>
<comment type="caution">
    <text evidence="2">The sequence shown here is derived from an EMBL/GenBank/DDBJ whole genome shotgun (WGS) entry which is preliminary data.</text>
</comment>
<evidence type="ECO:0000313" key="3">
    <source>
        <dbReference type="Proteomes" id="UP001279734"/>
    </source>
</evidence>
<accession>A0AAD3SB59</accession>
<dbReference type="EMBL" id="BSYO01000007">
    <property type="protein sequence ID" value="GMH07521.1"/>
    <property type="molecule type" value="Genomic_DNA"/>
</dbReference>
<evidence type="ECO:0000256" key="1">
    <source>
        <dbReference type="SAM" id="MobiDB-lite"/>
    </source>
</evidence>
<dbReference type="Proteomes" id="UP001279734">
    <property type="component" value="Unassembled WGS sequence"/>
</dbReference>
<feature type="compositionally biased region" description="Polar residues" evidence="1">
    <location>
        <begin position="113"/>
        <end position="131"/>
    </location>
</feature>